<dbReference type="GO" id="GO:0031956">
    <property type="term" value="F:medium-chain fatty acid-CoA ligase activity"/>
    <property type="evidence" value="ECO:0007669"/>
    <property type="project" value="TreeGrafter"/>
</dbReference>
<dbReference type="EC" id="2.3.1.86" evidence="5"/>
<evidence type="ECO:0000313" key="6">
    <source>
        <dbReference type="Proteomes" id="UP000004318"/>
    </source>
</evidence>
<dbReference type="Gene3D" id="3.40.50.12780">
    <property type="entry name" value="N-terminal domain of ligase-like"/>
    <property type="match status" value="1"/>
</dbReference>
<organism evidence="5 6">
    <name type="scientific">Pseudooceanicola batsensis (strain ATCC BAA-863 / DSM 15984 / KCTC 12145 / HTCC2597)</name>
    <name type="common">Oceanicola batsensis</name>
    <dbReference type="NCBI Taxonomy" id="252305"/>
    <lineage>
        <taxon>Bacteria</taxon>
        <taxon>Pseudomonadati</taxon>
        <taxon>Pseudomonadota</taxon>
        <taxon>Alphaproteobacteria</taxon>
        <taxon>Rhodobacterales</taxon>
        <taxon>Paracoccaceae</taxon>
        <taxon>Pseudooceanicola</taxon>
    </lineage>
</organism>
<keyword evidence="6" id="KW-1185">Reference proteome</keyword>
<dbReference type="Pfam" id="PF13193">
    <property type="entry name" value="AMP-binding_C"/>
    <property type="match status" value="1"/>
</dbReference>
<dbReference type="InterPro" id="IPR025110">
    <property type="entry name" value="AMP-bd_C"/>
</dbReference>
<dbReference type="SUPFAM" id="SSF56801">
    <property type="entry name" value="Acetyl-CoA synthetase-like"/>
    <property type="match status" value="1"/>
</dbReference>
<accession>A3TZF9</accession>
<gene>
    <name evidence="5" type="ORF">OB2597_17027</name>
</gene>
<dbReference type="PROSITE" id="PS00455">
    <property type="entry name" value="AMP_BINDING"/>
    <property type="match status" value="1"/>
</dbReference>
<dbReference type="GO" id="GO:0004321">
    <property type="term" value="F:fatty-acyl-CoA synthase activity"/>
    <property type="evidence" value="ECO:0007669"/>
    <property type="project" value="UniProtKB-EC"/>
</dbReference>
<dbReference type="InterPro" id="IPR045851">
    <property type="entry name" value="AMP-bd_C_sf"/>
</dbReference>
<feature type="domain" description="AMP-binding enzyme C-terminal" evidence="4">
    <location>
        <begin position="441"/>
        <end position="517"/>
    </location>
</feature>
<dbReference type="Gene3D" id="3.30.300.30">
    <property type="match status" value="1"/>
</dbReference>
<dbReference type="PANTHER" id="PTHR43201:SF5">
    <property type="entry name" value="MEDIUM-CHAIN ACYL-COA LIGASE ACSF2, MITOCHONDRIAL"/>
    <property type="match status" value="1"/>
</dbReference>
<dbReference type="GO" id="GO:0006631">
    <property type="term" value="P:fatty acid metabolic process"/>
    <property type="evidence" value="ECO:0007669"/>
    <property type="project" value="TreeGrafter"/>
</dbReference>
<dbReference type="InterPro" id="IPR020845">
    <property type="entry name" value="AMP-binding_CS"/>
</dbReference>
<evidence type="ECO:0000259" key="4">
    <source>
        <dbReference type="Pfam" id="PF13193"/>
    </source>
</evidence>
<evidence type="ECO:0000313" key="5">
    <source>
        <dbReference type="EMBL" id="EAQ02440.1"/>
    </source>
</evidence>
<dbReference type="STRING" id="252305.OB2597_17027"/>
<evidence type="ECO:0000259" key="3">
    <source>
        <dbReference type="Pfam" id="PF00501"/>
    </source>
</evidence>
<comment type="similarity">
    <text evidence="1">Belongs to the ATP-dependent AMP-binding enzyme family.</text>
</comment>
<dbReference type="HOGENOM" id="CLU_000022_59_10_5"/>
<proteinExistence type="inferred from homology"/>
<keyword evidence="2" id="KW-0436">Ligase</keyword>
<dbReference type="AlphaFoldDB" id="A3TZF9"/>
<evidence type="ECO:0000256" key="2">
    <source>
        <dbReference type="ARBA" id="ARBA00022598"/>
    </source>
</evidence>
<sequence length="539" mass="58829">MGDLLRRIAAEKPDADFLVSGSDRITFARLDEEVDRVAEGLLAAGFERGDHVALWLTNSPDWVRMLFAAARIGMVVIPINTRYKSGELEYILRQSNARGLLMMDTCWGIDYPELLSTVIPDLASQRPGDIHSEALPDLHAIFSWKDTNIPAATSMASLLDTPANPERLRAATEAVKPEDPVLICYTSGTTGRPKGAMHSHAVIRQSMNVAQVMGMKTGDAALAHMPFYHVAGLFMGVLPAVIHGMSLIVMPDWSAERALDLIETEKVAHFGGIPTHFLDCFDAQAKRPRDLSTVRAAWIGGAAISPGVVREAREVFSTPHILTSYGMTETTISTTFAHYDDPPEVAEENTGKLIGDYEARIVDPGNGATLGANEIGELQVRGHIVTMGYYNNPEATREAITSDGWFRTGDLGVFDARGYLKITGRIKEMFIVGGSNTYPAEIEAHLETHPAIRQAMVVGVPHERLGQVGFAFIRRVEGADPIDEKSVIDHCRGVIADYKVPRYVRFATDFPMTESGKIQRHVLVAQAEEAVGNGASAPK</sequence>
<feature type="domain" description="AMP-dependent synthetase/ligase" evidence="3">
    <location>
        <begin position="6"/>
        <end position="390"/>
    </location>
</feature>
<reference evidence="5 6" key="1">
    <citation type="journal article" date="2010" name="J. Bacteriol.">
        <title>Genome sequences of Oceanicola granulosus HTCC2516(T) and Oceanicola batsensis HTCC2597(TDelta).</title>
        <authorList>
            <person name="Thrash J.C."/>
            <person name="Cho J.C."/>
            <person name="Vergin K.L."/>
            <person name="Giovannoni S.J."/>
        </authorList>
    </citation>
    <scope>NUCLEOTIDE SEQUENCE [LARGE SCALE GENOMIC DNA]</scope>
    <source>
        <strain evidence="6">ATCC BAA-863 / DSM 15984 / KCTC 12145 / HTCC2597</strain>
    </source>
</reference>
<name>A3TZF9_PSEBH</name>
<dbReference type="PANTHER" id="PTHR43201">
    <property type="entry name" value="ACYL-COA SYNTHETASE"/>
    <property type="match status" value="1"/>
</dbReference>
<comment type="caution">
    <text evidence="5">The sequence shown here is derived from an EMBL/GenBank/DDBJ whole genome shotgun (WGS) entry which is preliminary data.</text>
</comment>
<keyword evidence="5" id="KW-0012">Acyltransferase</keyword>
<keyword evidence="5" id="KW-0808">Transferase</keyword>
<dbReference type="Pfam" id="PF00501">
    <property type="entry name" value="AMP-binding"/>
    <property type="match status" value="1"/>
</dbReference>
<protein>
    <submittedName>
        <fullName evidence="5">Acyl-CoA synthase</fullName>
        <ecNumber evidence="5">2.3.1.86</ecNumber>
    </submittedName>
</protein>
<dbReference type="Proteomes" id="UP000004318">
    <property type="component" value="Unassembled WGS sequence"/>
</dbReference>
<dbReference type="EMBL" id="AAMO01000007">
    <property type="protein sequence ID" value="EAQ02440.1"/>
    <property type="molecule type" value="Genomic_DNA"/>
</dbReference>
<dbReference type="InterPro" id="IPR000873">
    <property type="entry name" value="AMP-dep_synth/lig_dom"/>
</dbReference>
<evidence type="ECO:0000256" key="1">
    <source>
        <dbReference type="ARBA" id="ARBA00006432"/>
    </source>
</evidence>
<dbReference type="InterPro" id="IPR042099">
    <property type="entry name" value="ANL_N_sf"/>
</dbReference>